<protein>
    <submittedName>
        <fullName evidence="2">RNA ligase</fullName>
    </submittedName>
</protein>
<name>A0A0U3SWF0_9BACT</name>
<sequence>MKTQEAVQQLQKFVRLLAEAGITDRKGYHEWRKRDGSEALMEEAFGYRRTGTMPSITALLAPYFHATLPLIGLNYSPVAHNTLHAFPDGWTTALRLCRGIIFDREGNLVGKGFDKFFNFGEHPETTDLPDEPFDATEKKDGHLGIIFSYRGELMLATRQSFGGPTAVLGNAMLGEIAAKKGWKAKFPPGMSVLVEIIHPKTHVHVDYGRKKGFVLIGAYDNATLRDLGAHGELVPLAKALGIPVTERWQGTSIKDLRKLMKDMSVRNKEGFVVRFASGLRVKFKFESYIGLMVEEKLSYTYLMNRMAAGNLDRMLDTLDAEVRPKADEMVRNIRKVSRFKDEKKRREYLYALDPEKQKNQYYRGICRKYLKRLQASEA</sequence>
<evidence type="ECO:0000313" key="2">
    <source>
        <dbReference type="EMBL" id="ALV85574.1"/>
    </source>
</evidence>
<dbReference type="Pfam" id="PF09511">
    <property type="entry name" value="RNA_lig_T4_1"/>
    <property type="match status" value="1"/>
</dbReference>
<organism evidence="2">
    <name type="scientific">uncultured bacterium pA1</name>
    <dbReference type="NCBI Taxonomy" id="1776268"/>
    <lineage>
        <taxon>Bacteria</taxon>
        <taxon>environmental samples</taxon>
    </lineage>
</organism>
<reference evidence="2" key="1">
    <citation type="journal article" date="2015" name="J. Microbiol. Biotechnol.">
        <title>Functional Metagenome Mining of Soil for a Novel Gentamicin Resistance Gene.</title>
        <authorList>
            <person name="Im H."/>
            <person name="Kim K.M."/>
            <person name="Lee S.H."/>
            <person name="Ryu C.M."/>
        </authorList>
    </citation>
    <scope>NUCLEOTIDE SEQUENCE</scope>
</reference>
<accession>A0A0U3SWF0</accession>
<dbReference type="InterPro" id="IPR019039">
    <property type="entry name" value="T4-Rnl1-like_N"/>
</dbReference>
<keyword evidence="2" id="KW-0436">Ligase</keyword>
<proteinExistence type="predicted"/>
<dbReference type="GO" id="GO:0016874">
    <property type="term" value="F:ligase activity"/>
    <property type="evidence" value="ECO:0007669"/>
    <property type="project" value="UniProtKB-KW"/>
</dbReference>
<feature type="domain" description="T4 RNA ligase 1-like N-terminal" evidence="1">
    <location>
        <begin position="97"/>
        <end position="286"/>
    </location>
</feature>
<dbReference type="EMBL" id="KU240005">
    <property type="protein sequence ID" value="ALV85574.1"/>
    <property type="molecule type" value="Genomic_DNA"/>
</dbReference>
<dbReference type="AlphaFoldDB" id="A0A0U3SWF0"/>
<evidence type="ECO:0000259" key="1">
    <source>
        <dbReference type="Pfam" id="PF09511"/>
    </source>
</evidence>